<evidence type="ECO:0000256" key="5">
    <source>
        <dbReference type="ARBA" id="ARBA00023002"/>
    </source>
</evidence>
<sequence length="487" mass="52177">MNALFPLLAFDAVTAVLLIPVAAAVLLALLPGYRLTARLNVIASLLTLLAALSLLVTARPIPGLYLLVDDLNIVFIVLNAFVGFTTSIFSASYIAHELETGRLTPANLRFYHAMYQIMMFGMNLAFVSNNIGLMWVAVELATLTTVLMVGIYRTHEALEAAWKYFILGSVGIAFALFGTILVYMAAQPVVGEGYDAMVWTLLITHAAAFDPALLNVAFVFLLLGYGTKVGLAPLHAWLPDAHAEGPTPISAVLSGLLLNVALYAVLRFKILLAASPEAIAAGPLMMTMGLISLVFAAFMLYRRRDIKRLFAYSSIEHMGIIVFAFGMGGPVANFAGLLHMVMHSLTKSAIFFAVGHIAQIKGTQRLSSIRGLTETHPGLGWGLVIGVVAIAGLPPLGIFMSEFLVVSSTFARQPLLAIPLVFGLLIAFGALLLRLTGVAFGQPRGSTAPAEASYIPMYSHLALVLGAGIYLPPPLVAWFQHIATLLR</sequence>
<dbReference type="GO" id="GO:0005886">
    <property type="term" value="C:plasma membrane"/>
    <property type="evidence" value="ECO:0007669"/>
    <property type="project" value="UniProtKB-SubCell"/>
</dbReference>
<dbReference type="OrthoDB" id="9768329at2"/>
<proteinExistence type="predicted"/>
<comment type="subcellular location">
    <subcellularLocation>
        <location evidence="1">Cell membrane</location>
        <topology evidence="1">Multi-pass membrane protein</topology>
    </subcellularLocation>
    <subcellularLocation>
        <location evidence="7">Membrane</location>
        <topology evidence="7">Multi-pass membrane protein</topology>
    </subcellularLocation>
</comment>
<feature type="transmembrane region" description="Helical" evidence="8">
    <location>
        <begin position="379"/>
        <end position="400"/>
    </location>
</feature>
<accession>A0A0L8BKY8</accession>
<evidence type="ECO:0000256" key="7">
    <source>
        <dbReference type="RuleBase" id="RU000320"/>
    </source>
</evidence>
<feature type="transmembrane region" description="Helical" evidence="8">
    <location>
        <begin position="420"/>
        <end position="440"/>
    </location>
</feature>
<dbReference type="PATRIC" id="fig|106592.7.peg.3639"/>
<feature type="transmembrane region" description="Helical" evidence="8">
    <location>
        <begin position="133"/>
        <end position="152"/>
    </location>
</feature>
<keyword evidence="2" id="KW-1003">Cell membrane</keyword>
<gene>
    <name evidence="10" type="ORF">AC244_24510</name>
</gene>
<evidence type="ECO:0000256" key="6">
    <source>
        <dbReference type="ARBA" id="ARBA00023136"/>
    </source>
</evidence>
<evidence type="ECO:0000256" key="1">
    <source>
        <dbReference type="ARBA" id="ARBA00004651"/>
    </source>
</evidence>
<dbReference type="GO" id="GO:0042773">
    <property type="term" value="P:ATP synthesis coupled electron transport"/>
    <property type="evidence" value="ECO:0007669"/>
    <property type="project" value="InterPro"/>
</dbReference>
<feature type="transmembrane region" description="Helical" evidence="8">
    <location>
        <begin position="12"/>
        <end position="30"/>
    </location>
</feature>
<feature type="transmembrane region" description="Helical" evidence="8">
    <location>
        <begin position="278"/>
        <end position="300"/>
    </location>
</feature>
<dbReference type="Pfam" id="PF00361">
    <property type="entry name" value="Proton_antipo_M"/>
    <property type="match status" value="1"/>
</dbReference>
<feature type="transmembrane region" description="Helical" evidence="8">
    <location>
        <begin position="164"/>
        <end position="186"/>
    </location>
</feature>
<dbReference type="PRINTS" id="PR01437">
    <property type="entry name" value="NUOXDRDTASE4"/>
</dbReference>
<feature type="transmembrane region" description="Helical" evidence="8">
    <location>
        <begin position="198"/>
        <end position="225"/>
    </location>
</feature>
<keyword evidence="6 8" id="KW-0472">Membrane</keyword>
<protein>
    <submittedName>
        <fullName evidence="10">Hydrogenase 4 subunit F</fullName>
    </submittedName>
</protein>
<dbReference type="AlphaFoldDB" id="A0A0L8BKY8"/>
<comment type="caution">
    <text evidence="10">The sequence shown here is derived from an EMBL/GenBank/DDBJ whole genome shotgun (WGS) entry which is preliminary data.</text>
</comment>
<feature type="transmembrane region" description="Helical" evidence="8">
    <location>
        <begin position="42"/>
        <end position="61"/>
    </location>
</feature>
<dbReference type="InterPro" id="IPR001750">
    <property type="entry name" value="ND/Mrp_TM"/>
</dbReference>
<evidence type="ECO:0000256" key="4">
    <source>
        <dbReference type="ARBA" id="ARBA00022989"/>
    </source>
</evidence>
<keyword evidence="5" id="KW-0560">Oxidoreductase</keyword>
<feature type="domain" description="NADH:quinone oxidoreductase/Mrp antiporter transmembrane" evidence="9">
    <location>
        <begin position="128"/>
        <end position="424"/>
    </location>
</feature>
<name>A0A0L8BKY8_ENSAD</name>
<evidence type="ECO:0000313" key="10">
    <source>
        <dbReference type="EMBL" id="KOF15233.1"/>
    </source>
</evidence>
<evidence type="ECO:0000313" key="11">
    <source>
        <dbReference type="Proteomes" id="UP000037425"/>
    </source>
</evidence>
<evidence type="ECO:0000256" key="3">
    <source>
        <dbReference type="ARBA" id="ARBA00022692"/>
    </source>
</evidence>
<evidence type="ECO:0000256" key="8">
    <source>
        <dbReference type="SAM" id="Phobius"/>
    </source>
</evidence>
<organism evidence="10 11">
    <name type="scientific">Ensifer adhaerens</name>
    <name type="common">Sinorhizobium morelense</name>
    <dbReference type="NCBI Taxonomy" id="106592"/>
    <lineage>
        <taxon>Bacteria</taxon>
        <taxon>Pseudomonadati</taxon>
        <taxon>Pseudomonadota</taxon>
        <taxon>Alphaproteobacteria</taxon>
        <taxon>Hyphomicrobiales</taxon>
        <taxon>Rhizobiaceae</taxon>
        <taxon>Sinorhizobium/Ensifer group</taxon>
        <taxon>Ensifer</taxon>
    </lineage>
</organism>
<feature type="transmembrane region" description="Helical" evidence="8">
    <location>
        <begin position="452"/>
        <end position="471"/>
    </location>
</feature>
<dbReference type="RefSeq" id="WP_053251415.1">
    <property type="nucleotide sequence ID" value="NZ_LGAP01000021.1"/>
</dbReference>
<feature type="transmembrane region" description="Helical" evidence="8">
    <location>
        <begin position="108"/>
        <end position="127"/>
    </location>
</feature>
<dbReference type="GO" id="GO:0016491">
    <property type="term" value="F:oxidoreductase activity"/>
    <property type="evidence" value="ECO:0007669"/>
    <property type="project" value="UniProtKB-KW"/>
</dbReference>
<dbReference type="InterPro" id="IPR052175">
    <property type="entry name" value="ComplexI-like_HydComp"/>
</dbReference>
<dbReference type="NCBIfam" id="NF005043">
    <property type="entry name" value="PRK06458.1-3"/>
    <property type="match status" value="1"/>
</dbReference>
<feature type="transmembrane region" description="Helical" evidence="8">
    <location>
        <begin position="73"/>
        <end position="96"/>
    </location>
</feature>
<keyword evidence="4 8" id="KW-1133">Transmembrane helix</keyword>
<dbReference type="NCBIfam" id="NF005045">
    <property type="entry name" value="PRK06458.1-5"/>
    <property type="match status" value="1"/>
</dbReference>
<keyword evidence="3 7" id="KW-0812">Transmembrane</keyword>
<evidence type="ECO:0000259" key="9">
    <source>
        <dbReference type="Pfam" id="PF00361"/>
    </source>
</evidence>
<dbReference type="GO" id="GO:0008137">
    <property type="term" value="F:NADH dehydrogenase (ubiquinone) activity"/>
    <property type="evidence" value="ECO:0007669"/>
    <property type="project" value="InterPro"/>
</dbReference>
<dbReference type="InterPro" id="IPR003918">
    <property type="entry name" value="NADH_UbQ_OxRdtase"/>
</dbReference>
<dbReference type="EMBL" id="LGAP01000021">
    <property type="protein sequence ID" value="KOF15233.1"/>
    <property type="molecule type" value="Genomic_DNA"/>
</dbReference>
<dbReference type="PANTHER" id="PTHR42682">
    <property type="entry name" value="HYDROGENASE-4 COMPONENT F"/>
    <property type="match status" value="1"/>
</dbReference>
<feature type="transmembrane region" description="Helical" evidence="8">
    <location>
        <begin position="246"/>
        <end position="266"/>
    </location>
</feature>
<evidence type="ECO:0000256" key="2">
    <source>
        <dbReference type="ARBA" id="ARBA00022475"/>
    </source>
</evidence>
<reference evidence="11" key="1">
    <citation type="submission" date="2015-07" db="EMBL/GenBank/DDBJ databases">
        <title>Whole genome sequence of an Ensifer adhaerens strain isolated from a cave pool in the Wind Cave National Park.</title>
        <authorList>
            <person name="Eng W.W.H."/>
            <person name="Gan H.M."/>
            <person name="Barton H.A."/>
            <person name="Savka M.A."/>
        </authorList>
    </citation>
    <scope>NUCLEOTIDE SEQUENCE [LARGE SCALE GENOMIC DNA]</scope>
    <source>
        <strain evidence="11">SD006</strain>
    </source>
</reference>
<dbReference type="Proteomes" id="UP000037425">
    <property type="component" value="Unassembled WGS sequence"/>
</dbReference>
<dbReference type="PANTHER" id="PTHR42682:SF5">
    <property type="entry name" value="HYDROGENASE-4 COMPONENT F"/>
    <property type="match status" value="1"/>
</dbReference>